<evidence type="ECO:0000256" key="1">
    <source>
        <dbReference type="ARBA" id="ARBA00022490"/>
    </source>
</evidence>
<dbReference type="Pfam" id="PF02576">
    <property type="entry name" value="RimP_N"/>
    <property type="match status" value="1"/>
</dbReference>
<dbReference type="Gene3D" id="3.30.300.70">
    <property type="entry name" value="RimP-like superfamily, N-terminal"/>
    <property type="match status" value="1"/>
</dbReference>
<comment type="similarity">
    <text evidence="3">Belongs to the RimP family.</text>
</comment>
<dbReference type="GeneID" id="65345367"/>
<dbReference type="InterPro" id="IPR028989">
    <property type="entry name" value="RimP_N"/>
</dbReference>
<keyword evidence="1 3" id="KW-0963">Cytoplasm</keyword>
<comment type="function">
    <text evidence="3">Required for maturation of 30S ribosomal subunits.</text>
</comment>
<reference evidence="7" key="1">
    <citation type="submission" date="2016-10" db="EMBL/GenBank/DDBJ databases">
        <authorList>
            <person name="Varghese N."/>
            <person name="Submissions S."/>
        </authorList>
    </citation>
    <scope>NUCLEOTIDE SEQUENCE [LARGE SCALE GENOMIC DNA]</scope>
    <source>
        <strain evidence="7">DSM 10002</strain>
    </source>
</reference>
<evidence type="ECO:0000256" key="3">
    <source>
        <dbReference type="HAMAP-Rule" id="MF_01077"/>
    </source>
</evidence>
<sequence>MVDNVSAQVAQLLDPVIRDAGLWLETVRVVGAGKHTVVRVTVDLPSGPGGVDSTQLTDVSRAVSEVLDEHDPIRGAYTLEVSTPGATRELSEERHFSRAIGRKVAFKLSDGTKLTERISDVADGVITLEHDAGTIAVADVARAHVVIELNKAKGEN</sequence>
<dbReference type="InterPro" id="IPR028998">
    <property type="entry name" value="RimP_C"/>
</dbReference>
<feature type="domain" description="Ribosome maturation factor RimP C-terminal" evidence="5">
    <location>
        <begin position="90"/>
        <end position="148"/>
    </location>
</feature>
<evidence type="ECO:0000313" key="7">
    <source>
        <dbReference type="Proteomes" id="UP000214355"/>
    </source>
</evidence>
<dbReference type="STRING" id="131112.SAMN04489737_1644"/>
<dbReference type="GO" id="GO:0000028">
    <property type="term" value="P:ribosomal small subunit assembly"/>
    <property type="evidence" value="ECO:0007669"/>
    <property type="project" value="TreeGrafter"/>
</dbReference>
<dbReference type="EMBL" id="LT629804">
    <property type="protein sequence ID" value="SDU82014.1"/>
    <property type="molecule type" value="Genomic_DNA"/>
</dbReference>
<dbReference type="InterPro" id="IPR035956">
    <property type="entry name" value="RimP_N_sf"/>
</dbReference>
<dbReference type="GO" id="GO:0006412">
    <property type="term" value="P:translation"/>
    <property type="evidence" value="ECO:0007669"/>
    <property type="project" value="TreeGrafter"/>
</dbReference>
<dbReference type="Pfam" id="PF17384">
    <property type="entry name" value="DUF150_C"/>
    <property type="match status" value="1"/>
</dbReference>
<dbReference type="Proteomes" id="UP000214355">
    <property type="component" value="Chromosome I"/>
</dbReference>
<dbReference type="OrthoDB" id="9805006at2"/>
<dbReference type="PANTHER" id="PTHR33867:SF1">
    <property type="entry name" value="RIBOSOME MATURATION FACTOR RIMP"/>
    <property type="match status" value="1"/>
</dbReference>
<dbReference type="RefSeq" id="WP_091282067.1">
    <property type="nucleotide sequence ID" value="NZ_JABAPK010000001.1"/>
</dbReference>
<dbReference type="PANTHER" id="PTHR33867">
    <property type="entry name" value="RIBOSOME MATURATION FACTOR RIMP"/>
    <property type="match status" value="1"/>
</dbReference>
<evidence type="ECO:0000259" key="5">
    <source>
        <dbReference type="Pfam" id="PF17384"/>
    </source>
</evidence>
<name>A0A1H2LMG4_9ACTO</name>
<feature type="domain" description="Ribosome maturation factor RimP N-terminal" evidence="4">
    <location>
        <begin position="12"/>
        <end position="86"/>
    </location>
</feature>
<gene>
    <name evidence="3" type="primary">rimP</name>
    <name evidence="6" type="ORF">SAMN04489737_1644</name>
</gene>
<dbReference type="AlphaFoldDB" id="A0A1H2LMG4"/>
<keyword evidence="7" id="KW-1185">Reference proteome</keyword>
<evidence type="ECO:0000259" key="4">
    <source>
        <dbReference type="Pfam" id="PF02576"/>
    </source>
</evidence>
<proteinExistence type="inferred from homology"/>
<evidence type="ECO:0000256" key="2">
    <source>
        <dbReference type="ARBA" id="ARBA00022517"/>
    </source>
</evidence>
<dbReference type="HAMAP" id="MF_01077">
    <property type="entry name" value="RimP"/>
    <property type="match status" value="1"/>
</dbReference>
<organism evidence="6 7">
    <name type="scientific">Arcanobacterium phocae</name>
    <dbReference type="NCBI Taxonomy" id="131112"/>
    <lineage>
        <taxon>Bacteria</taxon>
        <taxon>Bacillati</taxon>
        <taxon>Actinomycetota</taxon>
        <taxon>Actinomycetes</taxon>
        <taxon>Actinomycetales</taxon>
        <taxon>Actinomycetaceae</taxon>
        <taxon>Arcanobacterium</taxon>
    </lineage>
</organism>
<dbReference type="SUPFAM" id="SSF75420">
    <property type="entry name" value="YhbC-like, N-terminal domain"/>
    <property type="match status" value="1"/>
</dbReference>
<dbReference type="CDD" id="cd01734">
    <property type="entry name" value="YlxS_C"/>
    <property type="match status" value="1"/>
</dbReference>
<dbReference type="InterPro" id="IPR003728">
    <property type="entry name" value="Ribosome_maturation_RimP"/>
</dbReference>
<evidence type="ECO:0000313" key="6">
    <source>
        <dbReference type="EMBL" id="SDU82014.1"/>
    </source>
</evidence>
<protein>
    <recommendedName>
        <fullName evidence="3">Ribosome maturation factor RimP</fullName>
    </recommendedName>
</protein>
<accession>A0A1H2LMG4</accession>
<comment type="subcellular location">
    <subcellularLocation>
        <location evidence="3">Cytoplasm</location>
    </subcellularLocation>
</comment>
<keyword evidence="2 3" id="KW-0690">Ribosome biogenesis</keyword>
<dbReference type="GO" id="GO:0005829">
    <property type="term" value="C:cytosol"/>
    <property type="evidence" value="ECO:0007669"/>
    <property type="project" value="TreeGrafter"/>
</dbReference>